<comment type="similarity">
    <text evidence="1">Belongs to the ParD antitoxin family.</text>
</comment>
<keyword evidence="4" id="KW-1185">Reference proteome</keyword>
<accession>A0A1G8G8P6</accession>
<dbReference type="Pfam" id="PF03693">
    <property type="entry name" value="ParD_antitoxin"/>
    <property type="match status" value="1"/>
</dbReference>
<evidence type="ECO:0000256" key="1">
    <source>
        <dbReference type="ARBA" id="ARBA00008580"/>
    </source>
</evidence>
<dbReference type="SUPFAM" id="SSF47598">
    <property type="entry name" value="Ribbon-helix-helix"/>
    <property type="match status" value="1"/>
</dbReference>
<dbReference type="GO" id="GO:0006355">
    <property type="term" value="P:regulation of DNA-templated transcription"/>
    <property type="evidence" value="ECO:0007669"/>
    <property type="project" value="InterPro"/>
</dbReference>
<evidence type="ECO:0000313" key="3">
    <source>
        <dbReference type="EMBL" id="SDH90743.1"/>
    </source>
</evidence>
<evidence type="ECO:0000313" key="4">
    <source>
        <dbReference type="Proteomes" id="UP000217076"/>
    </source>
</evidence>
<protein>
    <submittedName>
        <fullName evidence="3">Antitoxin ParD1/3/4</fullName>
    </submittedName>
</protein>
<dbReference type="RefSeq" id="WP_092622014.1">
    <property type="nucleotide sequence ID" value="NZ_FNCV01000021.1"/>
</dbReference>
<organism evidence="3 4">
    <name type="scientific">Roseospirillum parvum</name>
    <dbReference type="NCBI Taxonomy" id="83401"/>
    <lineage>
        <taxon>Bacteria</taxon>
        <taxon>Pseudomonadati</taxon>
        <taxon>Pseudomonadota</taxon>
        <taxon>Alphaproteobacteria</taxon>
        <taxon>Rhodospirillales</taxon>
        <taxon>Rhodospirillaceae</taxon>
        <taxon>Roseospirillum</taxon>
    </lineage>
</organism>
<dbReference type="STRING" id="83401.SAMN05421742_1215"/>
<dbReference type="NCBIfam" id="TIGR02606">
    <property type="entry name" value="antidote_CC2985"/>
    <property type="match status" value="1"/>
</dbReference>
<dbReference type="PANTHER" id="PTHR36582">
    <property type="entry name" value="ANTITOXIN PARD"/>
    <property type="match status" value="1"/>
</dbReference>
<keyword evidence="2" id="KW-1277">Toxin-antitoxin system</keyword>
<dbReference type="PANTHER" id="PTHR36582:SF2">
    <property type="entry name" value="ANTITOXIN PARD"/>
    <property type="match status" value="1"/>
</dbReference>
<dbReference type="InterPro" id="IPR038296">
    <property type="entry name" value="ParD_sf"/>
</dbReference>
<reference evidence="4" key="1">
    <citation type="submission" date="2016-10" db="EMBL/GenBank/DDBJ databases">
        <authorList>
            <person name="Varghese N."/>
            <person name="Submissions S."/>
        </authorList>
    </citation>
    <scope>NUCLEOTIDE SEQUENCE [LARGE SCALE GENOMIC DNA]</scope>
    <source>
        <strain evidence="4">930I</strain>
    </source>
</reference>
<dbReference type="AlphaFoldDB" id="A0A1G8G8P6"/>
<sequence>MHVSLTPKLEELVREKVESGLYNNASEVVREALRLMAEQDEVYHLKLERLRHALQAGENSGPAKEFDFDTFMSEVEEEAGTEREGS</sequence>
<dbReference type="InterPro" id="IPR022789">
    <property type="entry name" value="ParD"/>
</dbReference>
<proteinExistence type="inferred from homology"/>
<evidence type="ECO:0000256" key="2">
    <source>
        <dbReference type="ARBA" id="ARBA00022649"/>
    </source>
</evidence>
<name>A0A1G8G8P6_9PROT</name>
<dbReference type="OrthoDB" id="9815501at2"/>
<dbReference type="Gene3D" id="6.10.10.120">
    <property type="entry name" value="Antitoxin ParD1-like"/>
    <property type="match status" value="1"/>
</dbReference>
<dbReference type="Proteomes" id="UP000217076">
    <property type="component" value="Unassembled WGS sequence"/>
</dbReference>
<dbReference type="EMBL" id="FNCV01000021">
    <property type="protein sequence ID" value="SDH90743.1"/>
    <property type="molecule type" value="Genomic_DNA"/>
</dbReference>
<gene>
    <name evidence="3" type="ORF">SAMN05421742_1215</name>
</gene>
<dbReference type="CDD" id="cd22231">
    <property type="entry name" value="RHH_NikR_HicB-like"/>
    <property type="match status" value="1"/>
</dbReference>
<dbReference type="InterPro" id="IPR010985">
    <property type="entry name" value="Ribbon_hlx_hlx"/>
</dbReference>